<evidence type="ECO:0000313" key="2">
    <source>
        <dbReference type="EMBL" id="TKW37843.1"/>
    </source>
</evidence>
<feature type="region of interest" description="Disordered" evidence="1">
    <location>
        <begin position="62"/>
        <end position="124"/>
    </location>
</feature>
<feature type="compositionally biased region" description="Basic and acidic residues" evidence="1">
    <location>
        <begin position="84"/>
        <end position="100"/>
    </location>
</feature>
<protein>
    <submittedName>
        <fullName evidence="2">Uncharacterized protein</fullName>
    </submittedName>
</protein>
<evidence type="ECO:0000313" key="3">
    <source>
        <dbReference type="Proteomes" id="UP000298652"/>
    </source>
</evidence>
<evidence type="ECO:0000256" key="1">
    <source>
        <dbReference type="SAM" id="MobiDB-lite"/>
    </source>
</evidence>
<sequence>MCVLQKKKKNPAKPWRRRPHRLARRRSRLVLPSQSAGFGTIVRPRCRRRRIPAALPLRAGTWRQFPFPPRQSNRFPSGSPPSARDADGRRGWPRECRQEVRSGAAVVRRRQLAEQGTTDSPGMASTVAVEIRSFQDHHHATLSTATSRTAHPGIASATAFEAGFPSTITSLSSRSS</sequence>
<proteinExistence type="predicted"/>
<accession>A0A4U6W8J8</accession>
<keyword evidence="3" id="KW-1185">Reference proteome</keyword>
<dbReference type="AlphaFoldDB" id="A0A4U6W8J8"/>
<feature type="region of interest" description="Disordered" evidence="1">
    <location>
        <begin position="1"/>
        <end position="25"/>
    </location>
</feature>
<reference evidence="2" key="1">
    <citation type="submission" date="2019-03" db="EMBL/GenBank/DDBJ databases">
        <title>WGS assembly of Setaria viridis.</title>
        <authorList>
            <person name="Huang P."/>
            <person name="Jenkins J."/>
            <person name="Grimwood J."/>
            <person name="Barry K."/>
            <person name="Healey A."/>
            <person name="Mamidi S."/>
            <person name="Sreedasyam A."/>
            <person name="Shu S."/>
            <person name="Feldman M."/>
            <person name="Wu J."/>
            <person name="Yu Y."/>
            <person name="Chen C."/>
            <person name="Johnson J."/>
            <person name="Rokhsar D."/>
            <person name="Baxter I."/>
            <person name="Schmutz J."/>
            <person name="Brutnell T."/>
            <person name="Kellogg E."/>
        </authorList>
    </citation>
    <scope>NUCLEOTIDE SEQUENCE [LARGE SCALE GENOMIC DNA]</scope>
</reference>
<gene>
    <name evidence="2" type="ORF">SEVIR_1G075300v2</name>
</gene>
<dbReference type="Proteomes" id="UP000298652">
    <property type="component" value="Chromosome 1"/>
</dbReference>
<dbReference type="Gramene" id="TKW37843">
    <property type="protein sequence ID" value="TKW37843"/>
    <property type="gene ID" value="SEVIR_1G075300v2"/>
</dbReference>
<name>A0A4U6W8J8_SETVI</name>
<organism evidence="2 3">
    <name type="scientific">Setaria viridis</name>
    <name type="common">Green bristlegrass</name>
    <name type="synonym">Setaria italica subsp. viridis</name>
    <dbReference type="NCBI Taxonomy" id="4556"/>
    <lineage>
        <taxon>Eukaryota</taxon>
        <taxon>Viridiplantae</taxon>
        <taxon>Streptophyta</taxon>
        <taxon>Embryophyta</taxon>
        <taxon>Tracheophyta</taxon>
        <taxon>Spermatophyta</taxon>
        <taxon>Magnoliopsida</taxon>
        <taxon>Liliopsida</taxon>
        <taxon>Poales</taxon>
        <taxon>Poaceae</taxon>
        <taxon>PACMAD clade</taxon>
        <taxon>Panicoideae</taxon>
        <taxon>Panicodae</taxon>
        <taxon>Paniceae</taxon>
        <taxon>Cenchrinae</taxon>
        <taxon>Setaria</taxon>
    </lineage>
</organism>
<dbReference type="EMBL" id="CM016552">
    <property type="protein sequence ID" value="TKW37843.1"/>
    <property type="molecule type" value="Genomic_DNA"/>
</dbReference>